<keyword evidence="1" id="KW-0479">Metal-binding</keyword>
<dbReference type="GO" id="GO:0008270">
    <property type="term" value="F:zinc ion binding"/>
    <property type="evidence" value="ECO:0007669"/>
    <property type="project" value="UniProtKB-KW"/>
</dbReference>
<dbReference type="InterPro" id="IPR003034">
    <property type="entry name" value="SAP_dom"/>
</dbReference>
<feature type="domain" description="SAP" evidence="4">
    <location>
        <begin position="6"/>
        <end position="40"/>
    </location>
</feature>
<accession>A0A397VDA0</accession>
<evidence type="ECO:0000259" key="3">
    <source>
        <dbReference type="PROSITE" id="PS50158"/>
    </source>
</evidence>
<dbReference type="OrthoDB" id="2422093at2759"/>
<evidence type="ECO:0000256" key="1">
    <source>
        <dbReference type="PROSITE-ProRule" id="PRU00047"/>
    </source>
</evidence>
<dbReference type="InterPro" id="IPR001878">
    <property type="entry name" value="Znf_CCHC"/>
</dbReference>
<proteinExistence type="predicted"/>
<dbReference type="AlphaFoldDB" id="A0A397VDA0"/>
<dbReference type="PROSITE" id="PS50800">
    <property type="entry name" value="SAP"/>
    <property type="match status" value="1"/>
</dbReference>
<organism evidence="5 6">
    <name type="scientific">Gigaspora rosea</name>
    <dbReference type="NCBI Taxonomy" id="44941"/>
    <lineage>
        <taxon>Eukaryota</taxon>
        <taxon>Fungi</taxon>
        <taxon>Fungi incertae sedis</taxon>
        <taxon>Mucoromycota</taxon>
        <taxon>Glomeromycotina</taxon>
        <taxon>Glomeromycetes</taxon>
        <taxon>Diversisporales</taxon>
        <taxon>Gigasporaceae</taxon>
        <taxon>Gigaspora</taxon>
    </lineage>
</organism>
<protein>
    <recommendedName>
        <fullName evidence="7">CCHC-type domain-containing protein</fullName>
    </recommendedName>
</protein>
<dbReference type="InterPro" id="IPR036361">
    <property type="entry name" value="SAP_dom_sf"/>
</dbReference>
<feature type="region of interest" description="Disordered" evidence="2">
    <location>
        <begin position="259"/>
        <end position="292"/>
    </location>
</feature>
<feature type="domain" description="CCHC-type" evidence="3">
    <location>
        <begin position="312"/>
        <end position="327"/>
    </location>
</feature>
<comment type="caution">
    <text evidence="5">The sequence shown here is derived from an EMBL/GenBank/DDBJ whole genome shotgun (WGS) entry which is preliminary data.</text>
</comment>
<dbReference type="SUPFAM" id="SSF57756">
    <property type="entry name" value="Retrovirus zinc finger-like domains"/>
    <property type="match status" value="1"/>
</dbReference>
<dbReference type="Gene3D" id="4.10.60.10">
    <property type="entry name" value="Zinc finger, CCHC-type"/>
    <property type="match status" value="1"/>
</dbReference>
<evidence type="ECO:0000313" key="5">
    <source>
        <dbReference type="EMBL" id="RIB20404.1"/>
    </source>
</evidence>
<evidence type="ECO:0000259" key="4">
    <source>
        <dbReference type="PROSITE" id="PS50800"/>
    </source>
</evidence>
<dbReference type="Gene3D" id="1.10.720.30">
    <property type="entry name" value="SAP domain"/>
    <property type="match status" value="1"/>
</dbReference>
<dbReference type="Proteomes" id="UP000266673">
    <property type="component" value="Unassembled WGS sequence"/>
</dbReference>
<sequence>MSVVSWTKLTLSELKDLCVACNLSDKGSKEELSERLHAYFEKRKGKQPSTPSGKTVGETDGGNEKPKVDIGVDNGDDFDVEWFVDLEGDDIDAESQEADGKVRDEFASRFPGKGKVESVPVDIFLSALGNLEKKLDRSFSALHNEIEEGEVLDAAWPKVRLSKPRDQHEYDFLTKIGRRLDRAIRMLSSSLRKDFVDIRDEVEARVVTLRLADNKGWSAALQIVGSNDKMMEKYKDRIPLAGQAETMFRTSNWGYRSRSKYSQQKRKRYSSPSSDSERGEFYKKGKKRDKRSYSFRGKESFNFAERRGAITCFNCGGVGHIASGCPSSGSKAVSKSRNED</sequence>
<feature type="compositionally biased region" description="Basic residues" evidence="2">
    <location>
        <begin position="259"/>
        <end position="269"/>
    </location>
</feature>
<dbReference type="GO" id="GO:0003676">
    <property type="term" value="F:nucleic acid binding"/>
    <property type="evidence" value="ECO:0007669"/>
    <property type="project" value="InterPro"/>
</dbReference>
<evidence type="ECO:0000313" key="6">
    <source>
        <dbReference type="Proteomes" id="UP000266673"/>
    </source>
</evidence>
<dbReference type="Pfam" id="PF00098">
    <property type="entry name" value="zf-CCHC"/>
    <property type="match status" value="1"/>
</dbReference>
<dbReference type="SMART" id="SM00513">
    <property type="entry name" value="SAP"/>
    <property type="match status" value="1"/>
</dbReference>
<reference evidence="5 6" key="1">
    <citation type="submission" date="2018-06" db="EMBL/GenBank/DDBJ databases">
        <title>Comparative genomics reveals the genomic features of Rhizophagus irregularis, R. cerebriforme, R. diaphanum and Gigaspora rosea, and their symbiotic lifestyle signature.</title>
        <authorList>
            <person name="Morin E."/>
            <person name="San Clemente H."/>
            <person name="Chen E.C.H."/>
            <person name="De La Providencia I."/>
            <person name="Hainaut M."/>
            <person name="Kuo A."/>
            <person name="Kohler A."/>
            <person name="Murat C."/>
            <person name="Tang N."/>
            <person name="Roy S."/>
            <person name="Loubradou J."/>
            <person name="Henrissat B."/>
            <person name="Grigoriev I.V."/>
            <person name="Corradi N."/>
            <person name="Roux C."/>
            <person name="Martin F.M."/>
        </authorList>
    </citation>
    <scope>NUCLEOTIDE SEQUENCE [LARGE SCALE GENOMIC DNA]</scope>
    <source>
        <strain evidence="5 6">DAOM 194757</strain>
    </source>
</reference>
<dbReference type="InterPro" id="IPR036875">
    <property type="entry name" value="Znf_CCHC_sf"/>
</dbReference>
<keyword evidence="1" id="KW-0863">Zinc-finger</keyword>
<gene>
    <name evidence="5" type="ORF">C2G38_1195966</name>
</gene>
<dbReference type="SUPFAM" id="SSF68906">
    <property type="entry name" value="SAP domain"/>
    <property type="match status" value="1"/>
</dbReference>
<dbReference type="Pfam" id="PF02037">
    <property type="entry name" value="SAP"/>
    <property type="match status" value="1"/>
</dbReference>
<dbReference type="SMART" id="SM00343">
    <property type="entry name" value="ZnF_C2HC"/>
    <property type="match status" value="1"/>
</dbReference>
<evidence type="ECO:0008006" key="7">
    <source>
        <dbReference type="Google" id="ProtNLM"/>
    </source>
</evidence>
<dbReference type="PROSITE" id="PS50158">
    <property type="entry name" value="ZF_CCHC"/>
    <property type="match status" value="1"/>
</dbReference>
<name>A0A397VDA0_9GLOM</name>
<dbReference type="EMBL" id="QKWP01000418">
    <property type="protein sequence ID" value="RIB20404.1"/>
    <property type="molecule type" value="Genomic_DNA"/>
</dbReference>
<evidence type="ECO:0000256" key="2">
    <source>
        <dbReference type="SAM" id="MobiDB-lite"/>
    </source>
</evidence>
<keyword evidence="1" id="KW-0862">Zinc</keyword>
<feature type="region of interest" description="Disordered" evidence="2">
    <location>
        <begin position="42"/>
        <end position="69"/>
    </location>
</feature>
<keyword evidence="6" id="KW-1185">Reference proteome</keyword>